<evidence type="ECO:0000256" key="1">
    <source>
        <dbReference type="SAM" id="MobiDB-lite"/>
    </source>
</evidence>
<accession>A0ABQ7H760</accession>
<reference evidence="2" key="1">
    <citation type="submission" date="2017-08" db="EMBL/GenBank/DDBJ databases">
        <authorList>
            <person name="Polle J.E."/>
            <person name="Barry K."/>
            <person name="Cushman J."/>
            <person name="Schmutz J."/>
            <person name="Tran D."/>
            <person name="Hathwaick L.T."/>
            <person name="Yim W.C."/>
            <person name="Jenkins J."/>
            <person name="Mckie-Krisberg Z.M."/>
            <person name="Prochnik S."/>
            <person name="Lindquist E."/>
            <person name="Dockter R.B."/>
            <person name="Adam C."/>
            <person name="Molina H."/>
            <person name="Bunkerborg J."/>
            <person name="Jin E."/>
            <person name="Buchheim M."/>
            <person name="Magnuson J."/>
        </authorList>
    </citation>
    <scope>NUCLEOTIDE SEQUENCE</scope>
    <source>
        <strain evidence="2">CCAP 19/18</strain>
    </source>
</reference>
<feature type="region of interest" description="Disordered" evidence="1">
    <location>
        <begin position="21"/>
        <end position="55"/>
    </location>
</feature>
<dbReference type="Proteomes" id="UP000815325">
    <property type="component" value="Unassembled WGS sequence"/>
</dbReference>
<comment type="caution">
    <text evidence="2">The sequence shown here is derived from an EMBL/GenBank/DDBJ whole genome shotgun (WGS) entry which is preliminary data.</text>
</comment>
<organism evidence="2 3">
    <name type="scientific">Dunaliella salina</name>
    <name type="common">Green alga</name>
    <name type="synonym">Protococcus salinus</name>
    <dbReference type="NCBI Taxonomy" id="3046"/>
    <lineage>
        <taxon>Eukaryota</taxon>
        <taxon>Viridiplantae</taxon>
        <taxon>Chlorophyta</taxon>
        <taxon>core chlorophytes</taxon>
        <taxon>Chlorophyceae</taxon>
        <taxon>CS clade</taxon>
        <taxon>Chlamydomonadales</taxon>
        <taxon>Dunaliellaceae</taxon>
        <taxon>Dunaliella</taxon>
    </lineage>
</organism>
<evidence type="ECO:0000313" key="3">
    <source>
        <dbReference type="Proteomes" id="UP000815325"/>
    </source>
</evidence>
<feature type="compositionally biased region" description="Basic and acidic residues" evidence="1">
    <location>
        <begin position="21"/>
        <end position="33"/>
    </location>
</feature>
<dbReference type="EMBL" id="MU069457">
    <property type="protein sequence ID" value="KAF5842690.1"/>
    <property type="molecule type" value="Genomic_DNA"/>
</dbReference>
<name>A0ABQ7H760_DUNSA</name>
<evidence type="ECO:0000313" key="2">
    <source>
        <dbReference type="EMBL" id="KAF5842690.1"/>
    </source>
</evidence>
<sequence length="55" mass="5988">MNPACVAACVQQFLCTGEATAKKHEVDQSRKAETQGMSKVLQRKKRKANVPGEGQ</sequence>
<gene>
    <name evidence="2" type="ORF">DUNSADRAFT_5766</name>
</gene>
<proteinExistence type="predicted"/>
<protein>
    <submittedName>
        <fullName evidence="2">Uncharacterized protein</fullName>
    </submittedName>
</protein>
<keyword evidence="3" id="KW-1185">Reference proteome</keyword>